<dbReference type="GO" id="GO:0006355">
    <property type="term" value="P:regulation of DNA-templated transcription"/>
    <property type="evidence" value="ECO:0007669"/>
    <property type="project" value="UniProtKB-UniRule"/>
</dbReference>
<dbReference type="SMART" id="SM00575">
    <property type="entry name" value="ZnF_PMZ"/>
    <property type="match status" value="1"/>
</dbReference>
<comment type="subcellular location">
    <subcellularLocation>
        <location evidence="5">Nucleus</location>
    </subcellularLocation>
</comment>
<dbReference type="GO" id="GO:0005634">
    <property type="term" value="C:nucleus"/>
    <property type="evidence" value="ECO:0007669"/>
    <property type="project" value="UniProtKB-SubCell"/>
</dbReference>
<comment type="caution">
    <text evidence="8">The sequence shown here is derived from an EMBL/GenBank/DDBJ whole genome shotgun (WGS) entry which is preliminary data.</text>
</comment>
<dbReference type="Proteomes" id="UP000631114">
    <property type="component" value="Unassembled WGS sequence"/>
</dbReference>
<proteinExistence type="inferred from homology"/>
<keyword evidence="5" id="KW-0539">Nucleus</keyword>
<keyword evidence="9" id="KW-1185">Reference proteome</keyword>
<feature type="region of interest" description="Disordered" evidence="6">
    <location>
        <begin position="127"/>
        <end position="152"/>
    </location>
</feature>
<dbReference type="InterPro" id="IPR007527">
    <property type="entry name" value="Znf_SWIM"/>
</dbReference>
<evidence type="ECO:0000256" key="1">
    <source>
        <dbReference type="ARBA" id="ARBA00005889"/>
    </source>
</evidence>
<reference evidence="8 9" key="1">
    <citation type="submission" date="2020-10" db="EMBL/GenBank/DDBJ databases">
        <title>The Coptis chinensis genome and diversification of protoberbering-type alkaloids.</title>
        <authorList>
            <person name="Wang B."/>
            <person name="Shu S."/>
            <person name="Song C."/>
            <person name="Liu Y."/>
        </authorList>
    </citation>
    <scope>NUCLEOTIDE SEQUENCE [LARGE SCALE GENOMIC DNA]</scope>
    <source>
        <strain evidence="8">HL-2020</strain>
        <tissue evidence="8">Leaf</tissue>
    </source>
</reference>
<feature type="compositionally biased region" description="Basic and acidic residues" evidence="6">
    <location>
        <begin position="164"/>
        <end position="180"/>
    </location>
</feature>
<keyword evidence="2 5" id="KW-0479">Metal-binding</keyword>
<keyword evidence="3 5" id="KW-0863">Zinc-finger</keyword>
<evidence type="ECO:0000313" key="9">
    <source>
        <dbReference type="Proteomes" id="UP000631114"/>
    </source>
</evidence>
<protein>
    <recommendedName>
        <fullName evidence="5">Protein FAR1-RELATED SEQUENCE</fullName>
    </recommendedName>
</protein>
<dbReference type="Pfam" id="PF04434">
    <property type="entry name" value="SWIM"/>
    <property type="match status" value="1"/>
</dbReference>
<dbReference type="OrthoDB" id="1931598at2759"/>
<organism evidence="8 9">
    <name type="scientific">Coptis chinensis</name>
    <dbReference type="NCBI Taxonomy" id="261450"/>
    <lineage>
        <taxon>Eukaryota</taxon>
        <taxon>Viridiplantae</taxon>
        <taxon>Streptophyta</taxon>
        <taxon>Embryophyta</taxon>
        <taxon>Tracheophyta</taxon>
        <taxon>Spermatophyta</taxon>
        <taxon>Magnoliopsida</taxon>
        <taxon>Ranunculales</taxon>
        <taxon>Ranunculaceae</taxon>
        <taxon>Coptidoideae</taxon>
        <taxon>Coptis</taxon>
    </lineage>
</organism>
<dbReference type="PANTHER" id="PTHR31669:SF283">
    <property type="entry name" value="PROTEIN FAR1-RELATED SEQUENCE"/>
    <property type="match status" value="1"/>
</dbReference>
<dbReference type="InterPro" id="IPR031052">
    <property type="entry name" value="FHY3/FAR1"/>
</dbReference>
<dbReference type="AlphaFoldDB" id="A0A835HUN1"/>
<dbReference type="PANTHER" id="PTHR31669">
    <property type="entry name" value="PROTEIN FAR1-RELATED SEQUENCE 10-RELATED"/>
    <property type="match status" value="1"/>
</dbReference>
<evidence type="ECO:0000256" key="6">
    <source>
        <dbReference type="SAM" id="MobiDB-lite"/>
    </source>
</evidence>
<feature type="compositionally biased region" description="Polar residues" evidence="6">
    <location>
        <begin position="181"/>
        <end position="199"/>
    </location>
</feature>
<evidence type="ECO:0000313" key="8">
    <source>
        <dbReference type="EMBL" id="KAF9604542.1"/>
    </source>
</evidence>
<accession>A0A835HUN1</accession>
<sequence>MFLKFQEEVYSIPSCSKSQVKVDGQITTFEIKEQVVDKDGKLHTPKAYDVLFVKAETDIYYICRLFQHKGILCRHALYVLNEFVDEIPSHYILLRWRKDSKRASSESKFKTVLGVLQDLKRKLVDESNNSDSVEDELVGTHPSESPESVQPGYVKFLNPLQEKREGRPKGRLLSKSEKNWKSTTKKQNVLPTVTTVPKSSNHKATNKNISSHDTCGN</sequence>
<name>A0A835HUN1_9MAGN</name>
<feature type="region of interest" description="Disordered" evidence="6">
    <location>
        <begin position="164"/>
        <end position="217"/>
    </location>
</feature>
<evidence type="ECO:0000256" key="3">
    <source>
        <dbReference type="ARBA" id="ARBA00022771"/>
    </source>
</evidence>
<gene>
    <name evidence="8" type="ORF">IFM89_007663</name>
</gene>
<dbReference type="EMBL" id="JADFTS010000005">
    <property type="protein sequence ID" value="KAF9604542.1"/>
    <property type="molecule type" value="Genomic_DNA"/>
</dbReference>
<dbReference type="GO" id="GO:0008270">
    <property type="term" value="F:zinc ion binding"/>
    <property type="evidence" value="ECO:0007669"/>
    <property type="project" value="UniProtKB-UniRule"/>
</dbReference>
<evidence type="ECO:0000259" key="7">
    <source>
        <dbReference type="SMART" id="SM00575"/>
    </source>
</evidence>
<feature type="compositionally biased region" description="Polar residues" evidence="6">
    <location>
        <begin position="206"/>
        <end position="217"/>
    </location>
</feature>
<keyword evidence="4 5" id="KW-0862">Zinc</keyword>
<evidence type="ECO:0000256" key="2">
    <source>
        <dbReference type="ARBA" id="ARBA00022723"/>
    </source>
</evidence>
<comment type="function">
    <text evidence="5">Putative transcription activator involved in regulating light control of development.</text>
</comment>
<evidence type="ECO:0000256" key="4">
    <source>
        <dbReference type="ARBA" id="ARBA00022833"/>
    </source>
</evidence>
<evidence type="ECO:0000256" key="5">
    <source>
        <dbReference type="RuleBase" id="RU367018"/>
    </source>
</evidence>
<feature type="domain" description="Zinc finger PMZ-type" evidence="7">
    <location>
        <begin position="59"/>
        <end position="86"/>
    </location>
</feature>
<dbReference type="InterPro" id="IPR006564">
    <property type="entry name" value="Znf_PMZ"/>
</dbReference>
<comment type="similarity">
    <text evidence="1 5">Belongs to the FHY3/FAR1 family.</text>
</comment>